<dbReference type="Gene3D" id="3.30.60.160">
    <property type="match status" value="1"/>
</dbReference>
<dbReference type="InterPro" id="IPR038603">
    <property type="entry name" value="Znf_FCS_sf"/>
</dbReference>
<protein>
    <submittedName>
        <fullName evidence="1">RNA polymerase subunit sigma-70</fullName>
    </submittedName>
</protein>
<name>A0ABT0NK63_9FIRM</name>
<reference evidence="1 2" key="1">
    <citation type="submission" date="2019-03" db="EMBL/GenBank/DDBJ databases">
        <authorList>
            <person name="Molinero N."/>
            <person name="Sanchez B."/>
            <person name="Walker A."/>
            <person name="Duncan S."/>
            <person name="Delgado S."/>
            <person name="Margolles A."/>
        </authorList>
    </citation>
    <scope>NUCLEOTIDE SEQUENCE [LARGE SCALE GENOMIC DNA]</scope>
    <source>
        <strain evidence="1 2">IPLA60002</strain>
    </source>
</reference>
<gene>
    <name evidence="1" type="ORF">E2N93_11825</name>
</gene>
<comment type="caution">
    <text evidence="1">The sequence shown here is derived from an EMBL/GenBank/DDBJ whole genome shotgun (WGS) entry which is preliminary data.</text>
</comment>
<proteinExistence type="predicted"/>
<accession>A0ABT0NK63</accession>
<dbReference type="EMBL" id="SNUZ01000022">
    <property type="protein sequence ID" value="MCL3788655.1"/>
    <property type="molecule type" value="Genomic_DNA"/>
</dbReference>
<sequence>MTDNEKKQIESYRKNGYGYKQISNLTNLSVNTIKSYCKRNKLMSADLQSNDNHTLCCEQCGKPVEQNEHRKRKRFCSDACRNKWWNNHLDLVKRKAIYELTCHYCRKTFTVYGNAKRKFCSHSCYVKYRYGGKQNG</sequence>
<keyword evidence="2" id="KW-1185">Reference proteome</keyword>
<dbReference type="RefSeq" id="WP_249377463.1">
    <property type="nucleotide sequence ID" value="NZ_SNUZ01000022.1"/>
</dbReference>
<dbReference type="Proteomes" id="UP001056693">
    <property type="component" value="Unassembled WGS sequence"/>
</dbReference>
<organism evidence="1 2">
    <name type="scientific">Ruminococcus bromii</name>
    <dbReference type="NCBI Taxonomy" id="40518"/>
    <lineage>
        <taxon>Bacteria</taxon>
        <taxon>Bacillati</taxon>
        <taxon>Bacillota</taxon>
        <taxon>Clostridia</taxon>
        <taxon>Eubacteriales</taxon>
        <taxon>Oscillospiraceae</taxon>
        <taxon>Ruminococcus</taxon>
    </lineage>
</organism>
<evidence type="ECO:0000313" key="2">
    <source>
        <dbReference type="Proteomes" id="UP001056693"/>
    </source>
</evidence>
<evidence type="ECO:0000313" key="1">
    <source>
        <dbReference type="EMBL" id="MCL3788655.1"/>
    </source>
</evidence>